<evidence type="ECO:0000313" key="4">
    <source>
        <dbReference type="Proteomes" id="UP000321797"/>
    </source>
</evidence>
<protein>
    <recommendedName>
        <fullName evidence="2">YCII-related domain-containing protein</fullName>
    </recommendedName>
</protein>
<dbReference type="RefSeq" id="WP_061004804.1">
    <property type="nucleotide sequence ID" value="NZ_SSGD01000079.1"/>
</dbReference>
<gene>
    <name evidence="3" type="ORF">E6Q54_13840</name>
</gene>
<organism evidence="3 4">
    <name type="scientific">Mycolicibacter arupensis</name>
    <dbReference type="NCBI Taxonomy" id="342002"/>
    <lineage>
        <taxon>Bacteria</taxon>
        <taxon>Bacillati</taxon>
        <taxon>Actinomycetota</taxon>
        <taxon>Actinomycetes</taxon>
        <taxon>Mycobacteriales</taxon>
        <taxon>Mycobacteriaceae</taxon>
        <taxon>Mycolicibacter</taxon>
    </lineage>
</organism>
<evidence type="ECO:0000256" key="1">
    <source>
        <dbReference type="ARBA" id="ARBA00007689"/>
    </source>
</evidence>
<comment type="similarity">
    <text evidence="1">Belongs to the YciI family.</text>
</comment>
<accession>A0A5C7XZW9</accession>
<dbReference type="Pfam" id="PF03795">
    <property type="entry name" value="YCII"/>
    <property type="match status" value="1"/>
</dbReference>
<name>A0A5C7XZW9_9MYCO</name>
<comment type="caution">
    <text evidence="3">The sequence shown here is derived from an EMBL/GenBank/DDBJ whole genome shotgun (WGS) entry which is preliminary data.</text>
</comment>
<proteinExistence type="inferred from homology"/>
<dbReference type="AlphaFoldDB" id="A0A5C7XZW9"/>
<dbReference type="PANTHER" id="PTHR37828:SF1">
    <property type="entry name" value="YCII-RELATED DOMAIN-CONTAINING PROTEIN"/>
    <property type="match status" value="1"/>
</dbReference>
<dbReference type="SUPFAM" id="SSF54909">
    <property type="entry name" value="Dimeric alpha+beta barrel"/>
    <property type="match status" value="1"/>
</dbReference>
<dbReference type="InterPro" id="IPR005545">
    <property type="entry name" value="YCII"/>
</dbReference>
<dbReference type="Gene3D" id="3.30.70.1060">
    <property type="entry name" value="Dimeric alpha+beta barrel"/>
    <property type="match status" value="1"/>
</dbReference>
<dbReference type="InterPro" id="IPR011008">
    <property type="entry name" value="Dimeric_a/b-barrel"/>
</dbReference>
<dbReference type="EMBL" id="SSGD01000079">
    <property type="protein sequence ID" value="TXI54826.1"/>
    <property type="molecule type" value="Genomic_DNA"/>
</dbReference>
<feature type="domain" description="YCII-related" evidence="2">
    <location>
        <begin position="20"/>
        <end position="105"/>
    </location>
</feature>
<sequence length="126" mass="14094">MENAEAKPDERHSGAQKVVFLCFTEPVGVSADDIRPHLSEHKAWLAERERSADLLFAGPMLDEDYRYSGSGLLVIQAESIAAANDIADRDPLHINGIRQYRMVPWQINEGSVDIRLTLSDGKFTLK</sequence>
<dbReference type="Proteomes" id="UP000321797">
    <property type="component" value="Unassembled WGS sequence"/>
</dbReference>
<reference evidence="3 4" key="1">
    <citation type="submission" date="2018-09" db="EMBL/GenBank/DDBJ databases">
        <title>Metagenome Assembled Genomes from an Advanced Water Purification Facility.</title>
        <authorList>
            <person name="Stamps B.W."/>
            <person name="Spear J.R."/>
        </authorList>
    </citation>
    <scope>NUCLEOTIDE SEQUENCE [LARGE SCALE GENOMIC DNA]</scope>
    <source>
        <strain evidence="3">Bin_29_2</strain>
    </source>
</reference>
<dbReference type="PANTHER" id="PTHR37828">
    <property type="entry name" value="GSR2449 PROTEIN"/>
    <property type="match status" value="1"/>
</dbReference>
<evidence type="ECO:0000259" key="2">
    <source>
        <dbReference type="Pfam" id="PF03795"/>
    </source>
</evidence>
<evidence type="ECO:0000313" key="3">
    <source>
        <dbReference type="EMBL" id="TXI54826.1"/>
    </source>
</evidence>